<dbReference type="EMBL" id="PXYH01000006">
    <property type="protein sequence ID" value="PSJ45013.1"/>
    <property type="molecule type" value="Genomic_DNA"/>
</dbReference>
<proteinExistence type="predicted"/>
<evidence type="ECO:0008006" key="3">
    <source>
        <dbReference type="Google" id="ProtNLM"/>
    </source>
</evidence>
<keyword evidence="2" id="KW-1185">Reference proteome</keyword>
<gene>
    <name evidence="1" type="ORF">C7I36_05985</name>
</gene>
<dbReference type="RefSeq" id="WP_106452810.1">
    <property type="nucleotide sequence ID" value="NZ_PXYH01000006.1"/>
</dbReference>
<dbReference type="AlphaFoldDB" id="A0A2P7R461"/>
<dbReference type="InterPro" id="IPR029033">
    <property type="entry name" value="His_PPase_superfam"/>
</dbReference>
<dbReference type="PANTHER" id="PTHR47623:SF1">
    <property type="entry name" value="OS09G0287300 PROTEIN"/>
    <property type="match status" value="1"/>
</dbReference>
<name>A0A2P7R461_9GAMM</name>
<protein>
    <recommendedName>
        <fullName evidence="3">Phosphohistidine phosphatase</fullName>
    </recommendedName>
</protein>
<dbReference type="Pfam" id="PF00300">
    <property type="entry name" value="His_Phos_1"/>
    <property type="match status" value="1"/>
</dbReference>
<evidence type="ECO:0000313" key="1">
    <source>
        <dbReference type="EMBL" id="PSJ45013.1"/>
    </source>
</evidence>
<accession>A0A2P7R461</accession>
<reference evidence="1 2" key="1">
    <citation type="submission" date="2018-03" db="EMBL/GenBank/DDBJ databases">
        <title>The draft genome of Zobellella taiwanensis JCM 13381.</title>
        <authorList>
            <person name="Liu L."/>
            <person name="Li L."/>
            <person name="Wang T."/>
            <person name="Zhang X."/>
            <person name="Liang L."/>
        </authorList>
    </citation>
    <scope>NUCLEOTIDE SEQUENCE [LARGE SCALE GENOMIC DNA]</scope>
    <source>
        <strain evidence="1 2">JCM 13381</strain>
    </source>
</reference>
<sequence length="178" mass="19814">MADNTLEHNYRLTLVRHAKSSWASPVPADRLRPLNQRGRRELPQMAARLAGRLGCPGRILVSPALRTRATAEAFVEALGCPPERVRLEEELYEADGERLLAVLRRQAADCRHLMVVGHMPGLGELARTLCGGPEDKFPTCAVLHMGLNIAQWSRLEPGSGRLLWYATPRSEGLRQDYA</sequence>
<dbReference type="SUPFAM" id="SSF53254">
    <property type="entry name" value="Phosphoglycerate mutase-like"/>
    <property type="match status" value="1"/>
</dbReference>
<comment type="caution">
    <text evidence="1">The sequence shown here is derived from an EMBL/GenBank/DDBJ whole genome shotgun (WGS) entry which is preliminary data.</text>
</comment>
<dbReference type="CDD" id="cd07067">
    <property type="entry name" value="HP_PGM_like"/>
    <property type="match status" value="1"/>
</dbReference>
<dbReference type="InterPro" id="IPR013078">
    <property type="entry name" value="His_Pase_superF_clade-1"/>
</dbReference>
<dbReference type="OrthoDB" id="9810154at2"/>
<dbReference type="Proteomes" id="UP000242181">
    <property type="component" value="Unassembled WGS sequence"/>
</dbReference>
<evidence type="ECO:0000313" key="2">
    <source>
        <dbReference type="Proteomes" id="UP000242181"/>
    </source>
</evidence>
<dbReference type="PANTHER" id="PTHR47623">
    <property type="entry name" value="OS09G0287300 PROTEIN"/>
    <property type="match status" value="1"/>
</dbReference>
<organism evidence="1 2">
    <name type="scientific">Zobellella taiwanensis</name>
    <dbReference type="NCBI Taxonomy" id="347535"/>
    <lineage>
        <taxon>Bacteria</taxon>
        <taxon>Pseudomonadati</taxon>
        <taxon>Pseudomonadota</taxon>
        <taxon>Gammaproteobacteria</taxon>
        <taxon>Aeromonadales</taxon>
        <taxon>Aeromonadaceae</taxon>
        <taxon>Zobellella</taxon>
    </lineage>
</organism>
<dbReference type="Gene3D" id="3.40.50.1240">
    <property type="entry name" value="Phosphoglycerate mutase-like"/>
    <property type="match status" value="1"/>
</dbReference>